<dbReference type="OrthoDB" id="7485060at2759"/>
<evidence type="ECO:0000313" key="5">
    <source>
        <dbReference type="EMBL" id="CAH0723916.1"/>
    </source>
</evidence>
<keyword evidence="3" id="KW-0862">Zinc</keyword>
<reference evidence="5" key="1">
    <citation type="submission" date="2021-12" db="EMBL/GenBank/DDBJ databases">
        <authorList>
            <person name="Martin H S."/>
        </authorList>
    </citation>
    <scope>NUCLEOTIDE SEQUENCE</scope>
</reference>
<dbReference type="GO" id="GO:0008270">
    <property type="term" value="F:zinc ion binding"/>
    <property type="evidence" value="ECO:0007669"/>
    <property type="project" value="UniProtKB-KW"/>
</dbReference>
<organism evidence="5 6">
    <name type="scientific">Brenthis ino</name>
    <name type="common">lesser marbled fritillary</name>
    <dbReference type="NCBI Taxonomy" id="405034"/>
    <lineage>
        <taxon>Eukaryota</taxon>
        <taxon>Metazoa</taxon>
        <taxon>Ecdysozoa</taxon>
        <taxon>Arthropoda</taxon>
        <taxon>Hexapoda</taxon>
        <taxon>Insecta</taxon>
        <taxon>Pterygota</taxon>
        <taxon>Neoptera</taxon>
        <taxon>Endopterygota</taxon>
        <taxon>Lepidoptera</taxon>
        <taxon>Glossata</taxon>
        <taxon>Ditrysia</taxon>
        <taxon>Papilionoidea</taxon>
        <taxon>Nymphalidae</taxon>
        <taxon>Heliconiinae</taxon>
        <taxon>Argynnini</taxon>
        <taxon>Brenthis</taxon>
    </lineage>
</organism>
<keyword evidence="6" id="KW-1185">Reference proteome</keyword>
<protein>
    <recommendedName>
        <fullName evidence="4">FLYWCH-type domain-containing protein</fullName>
    </recommendedName>
</protein>
<gene>
    <name evidence="5" type="ORF">BINO364_LOCUS9684</name>
</gene>
<proteinExistence type="predicted"/>
<feature type="domain" description="FLYWCH-type" evidence="4">
    <location>
        <begin position="170"/>
        <end position="215"/>
    </location>
</feature>
<accession>A0A8J9YF45</accession>
<keyword evidence="1" id="KW-0479">Metal-binding</keyword>
<dbReference type="Proteomes" id="UP000838878">
    <property type="component" value="Chromosome 4"/>
</dbReference>
<dbReference type="EMBL" id="OV170224">
    <property type="protein sequence ID" value="CAH0723916.1"/>
    <property type="molecule type" value="Genomic_DNA"/>
</dbReference>
<dbReference type="Pfam" id="PF04500">
    <property type="entry name" value="FLYWCH"/>
    <property type="match status" value="2"/>
</dbReference>
<dbReference type="InterPro" id="IPR007588">
    <property type="entry name" value="Znf_FLYWCH"/>
</dbReference>
<dbReference type="AlphaFoldDB" id="A0A8J9YF45"/>
<evidence type="ECO:0000256" key="3">
    <source>
        <dbReference type="ARBA" id="ARBA00022833"/>
    </source>
</evidence>
<feature type="domain" description="FLYWCH-type" evidence="4">
    <location>
        <begin position="103"/>
        <end position="147"/>
    </location>
</feature>
<dbReference type="Gene3D" id="2.20.25.240">
    <property type="match status" value="2"/>
</dbReference>
<feature type="non-terminal residue" evidence="5">
    <location>
        <position position="232"/>
    </location>
</feature>
<evidence type="ECO:0000256" key="2">
    <source>
        <dbReference type="ARBA" id="ARBA00022771"/>
    </source>
</evidence>
<evidence type="ECO:0000313" key="6">
    <source>
        <dbReference type="Proteomes" id="UP000838878"/>
    </source>
</evidence>
<evidence type="ECO:0000259" key="4">
    <source>
        <dbReference type="Pfam" id="PF04500"/>
    </source>
</evidence>
<keyword evidence="2" id="KW-0863">Zinc-finger</keyword>
<evidence type="ECO:0000256" key="1">
    <source>
        <dbReference type="ARBA" id="ARBA00022723"/>
    </source>
</evidence>
<sequence length="232" mass="27461">MGTHFLFKAAIRTPIIALEKAKDITTPHRMDYAVLPLGGKKSVVLFQNYSYSFHMKGARKLQCSRKVSMQCGAYLKMDKDKRIIYADTYHTHPPTLYQRPFEFLESSRGGLVLLMQGHTFVKMNKSAHNWYCSRRISRKCRAKVRVNEEELFYEYIRVVKMKKPLLLLRKYTFAQTTSDCRYWNCSKKFGQERCPARLRFDNNGTLVYYNLEHNHSPPTFFKQRDGQYVRLK</sequence>
<name>A0A8J9YF45_9NEOP</name>